<evidence type="ECO:0000256" key="18">
    <source>
        <dbReference type="RuleBase" id="RU366027"/>
    </source>
</evidence>
<sequence length="353" mass="40406">MKRLLSSSLLLFSFVFAAGQTAFAQQTEGGNGDATAEDNAAAAAQEQARKREACLLRAAQTAGDDVTLEQLRGWCDDGAPEQRLPHEDALLARLALEQTSQENPFVITPHRRNYLMPYSHWSNPQWNDPDREDQNLDSGEVKFQFSLKAPVYDDFWDGSTLYMAFTGVFFWQAYNSEESRPFREINFTPEVFLAKPIDWQLGPVQSELLAFGFRHDSNGQDEPTSRSWNRLYLRHVSQIGSYYVSVMPWYRIPEEEKDFPLDPRGDNNPDIEKYMGNFQLEVARVFGNHVLELMVRNNLRSDNKGAGQINYSFPINDRFKGLVQVFTGYGDSLINYDDYETRFSLGILLTDTL</sequence>
<comment type="similarity">
    <text evidence="3 18">Belongs to the phospholipase A1 family.</text>
</comment>
<evidence type="ECO:0000256" key="11">
    <source>
        <dbReference type="ARBA" id="ARBA00022729"/>
    </source>
</evidence>
<protein>
    <recommendedName>
        <fullName evidence="7 18">Phospholipase A1</fullName>
        <ecNumber evidence="5 18">3.1.1.32</ecNumber>
        <ecNumber evidence="6 18">3.1.1.4</ecNumber>
    </recommendedName>
    <alternativeName>
        <fullName evidence="18">Phosphatidylcholine 1-acylhydrolase</fullName>
    </alternativeName>
</protein>
<dbReference type="InterPro" id="IPR036541">
    <property type="entry name" value="PLipase_A1_sf"/>
</dbReference>
<gene>
    <name evidence="19" type="ORF">ISO4_01212</name>
</gene>
<evidence type="ECO:0000256" key="2">
    <source>
        <dbReference type="ARBA" id="ARBA00001604"/>
    </source>
</evidence>
<name>A0ABS0AEP3_9GAMM</name>
<evidence type="ECO:0000313" key="19">
    <source>
        <dbReference type="EMBL" id="MBF5052610.1"/>
    </source>
</evidence>
<dbReference type="SUPFAM" id="SSF56931">
    <property type="entry name" value="Outer membrane phospholipase A (OMPLA)"/>
    <property type="match status" value="1"/>
</dbReference>
<comment type="catalytic activity">
    <reaction evidence="1 18">
        <text>a 1,2-diacyl-sn-glycero-3-phosphocholine + H2O = a 2-acyl-sn-glycero-3-phosphocholine + a fatty acid + H(+)</text>
        <dbReference type="Rhea" id="RHEA:18689"/>
        <dbReference type="ChEBI" id="CHEBI:15377"/>
        <dbReference type="ChEBI" id="CHEBI:15378"/>
        <dbReference type="ChEBI" id="CHEBI:28868"/>
        <dbReference type="ChEBI" id="CHEBI:57643"/>
        <dbReference type="ChEBI" id="CHEBI:57875"/>
        <dbReference type="EC" id="3.1.1.32"/>
    </reaction>
</comment>
<evidence type="ECO:0000256" key="13">
    <source>
        <dbReference type="ARBA" id="ARBA00022837"/>
    </source>
</evidence>
<dbReference type="RefSeq" id="WP_194855524.1">
    <property type="nucleotide sequence ID" value="NZ_ARXR01000007.1"/>
</dbReference>
<keyword evidence="12 18" id="KW-0378">Hydrolase</keyword>
<evidence type="ECO:0000256" key="9">
    <source>
        <dbReference type="ARBA" id="ARBA00022692"/>
    </source>
</evidence>
<comment type="subunit">
    <text evidence="4 18">Homodimer; dimerization is reversible, and the dimeric form is the active one.</text>
</comment>
<feature type="chain" id="PRO_5044987212" description="Phospholipase A1" evidence="18">
    <location>
        <begin position="18"/>
        <end position="353"/>
    </location>
</feature>
<accession>A0ABS0AEP3</accession>
<dbReference type="PANTHER" id="PTHR40457:SF1">
    <property type="entry name" value="PHOSPHOLIPASE A1"/>
    <property type="match status" value="1"/>
</dbReference>
<evidence type="ECO:0000256" key="1">
    <source>
        <dbReference type="ARBA" id="ARBA00000111"/>
    </source>
</evidence>
<dbReference type="EC" id="3.1.1.4" evidence="6 18"/>
<comment type="cofactor">
    <cofactor evidence="18">
        <name>Ca(2+)</name>
        <dbReference type="ChEBI" id="CHEBI:29108"/>
    </cofactor>
    <text evidence="18">Binds 1 Ca(2+) ion per monomer. In the dimeric form the Ca(2+) is bound by different amino acids with binding of each Ca(2+) shared with ligands coming from each monomer. The Ca(2+) ion may have a role in catalysis.</text>
</comment>
<evidence type="ECO:0000256" key="17">
    <source>
        <dbReference type="ARBA" id="ARBA00023237"/>
    </source>
</evidence>
<keyword evidence="9" id="KW-0812">Transmembrane</keyword>
<keyword evidence="17 18" id="KW-0998">Cell outer membrane</keyword>
<dbReference type="EMBL" id="ARXR01000007">
    <property type="protein sequence ID" value="MBF5052610.1"/>
    <property type="molecule type" value="Genomic_DNA"/>
</dbReference>
<dbReference type="Gene3D" id="2.40.230.10">
    <property type="entry name" value="Phospholipase A1"/>
    <property type="match status" value="1"/>
</dbReference>
<evidence type="ECO:0000256" key="5">
    <source>
        <dbReference type="ARBA" id="ARBA00013179"/>
    </source>
</evidence>
<evidence type="ECO:0000313" key="20">
    <source>
        <dbReference type="Proteomes" id="UP000644441"/>
    </source>
</evidence>
<feature type="signal peptide" evidence="18">
    <location>
        <begin position="1"/>
        <end position="17"/>
    </location>
</feature>
<organism evidence="19 20">
    <name type="scientific">Alloalcanivorax venustensis ISO4</name>
    <dbReference type="NCBI Taxonomy" id="1177184"/>
    <lineage>
        <taxon>Bacteria</taxon>
        <taxon>Pseudomonadati</taxon>
        <taxon>Pseudomonadota</taxon>
        <taxon>Gammaproteobacteria</taxon>
        <taxon>Oceanospirillales</taxon>
        <taxon>Alcanivoracaceae</taxon>
        <taxon>Alloalcanivorax</taxon>
    </lineage>
</organism>
<dbReference type="Proteomes" id="UP000644441">
    <property type="component" value="Unassembled WGS sequence"/>
</dbReference>
<keyword evidence="15 18" id="KW-0443">Lipid metabolism</keyword>
<keyword evidence="13 18" id="KW-0106">Calcium</keyword>
<reference evidence="19 20" key="1">
    <citation type="submission" date="2012-09" db="EMBL/GenBank/DDBJ databases">
        <title>Genome Sequence of alkane-degrading Bacterium Alcanivorax venustensis ISO4.</title>
        <authorList>
            <person name="Lai Q."/>
            <person name="Shao Z."/>
        </authorList>
    </citation>
    <scope>NUCLEOTIDE SEQUENCE [LARGE SCALE GENOMIC DNA]</scope>
    <source>
        <strain evidence="19 20">ISO4</strain>
    </source>
</reference>
<dbReference type="PRINTS" id="PR01486">
    <property type="entry name" value="PHPHLIPASEA1"/>
</dbReference>
<dbReference type="InterPro" id="IPR003187">
    <property type="entry name" value="PLipase_A1"/>
</dbReference>
<comment type="caution">
    <text evidence="19">The sequence shown here is derived from an EMBL/GenBank/DDBJ whole genome shotgun (WGS) entry which is preliminary data.</text>
</comment>
<keyword evidence="10 18" id="KW-0479">Metal-binding</keyword>
<keyword evidence="14 18" id="KW-0442">Lipid degradation</keyword>
<keyword evidence="8" id="KW-1134">Transmembrane beta strand</keyword>
<evidence type="ECO:0000256" key="3">
    <source>
        <dbReference type="ARBA" id="ARBA00010525"/>
    </source>
</evidence>
<evidence type="ECO:0000256" key="16">
    <source>
        <dbReference type="ARBA" id="ARBA00023136"/>
    </source>
</evidence>
<keyword evidence="11 18" id="KW-0732">Signal</keyword>
<evidence type="ECO:0000256" key="12">
    <source>
        <dbReference type="ARBA" id="ARBA00022801"/>
    </source>
</evidence>
<proteinExistence type="inferred from homology"/>
<evidence type="ECO:0000256" key="6">
    <source>
        <dbReference type="ARBA" id="ARBA00013278"/>
    </source>
</evidence>
<evidence type="ECO:0000256" key="4">
    <source>
        <dbReference type="ARBA" id="ARBA00011702"/>
    </source>
</evidence>
<dbReference type="Pfam" id="PF02253">
    <property type="entry name" value="PLA1"/>
    <property type="match status" value="1"/>
</dbReference>
<comment type="catalytic activity">
    <reaction evidence="2 18">
        <text>a 1,2-diacyl-sn-glycero-3-phosphocholine + H2O = a 1-acyl-sn-glycero-3-phosphocholine + a fatty acid + H(+)</text>
        <dbReference type="Rhea" id="RHEA:15801"/>
        <dbReference type="ChEBI" id="CHEBI:15377"/>
        <dbReference type="ChEBI" id="CHEBI:15378"/>
        <dbReference type="ChEBI" id="CHEBI:28868"/>
        <dbReference type="ChEBI" id="CHEBI:57643"/>
        <dbReference type="ChEBI" id="CHEBI:58168"/>
        <dbReference type="EC" id="3.1.1.4"/>
    </reaction>
</comment>
<keyword evidence="20" id="KW-1185">Reference proteome</keyword>
<evidence type="ECO:0000256" key="8">
    <source>
        <dbReference type="ARBA" id="ARBA00022452"/>
    </source>
</evidence>
<evidence type="ECO:0000256" key="7">
    <source>
        <dbReference type="ARBA" id="ARBA00021726"/>
    </source>
</evidence>
<keyword evidence="16" id="KW-0472">Membrane</keyword>
<evidence type="ECO:0000256" key="15">
    <source>
        <dbReference type="ARBA" id="ARBA00023098"/>
    </source>
</evidence>
<evidence type="ECO:0000256" key="10">
    <source>
        <dbReference type="ARBA" id="ARBA00022723"/>
    </source>
</evidence>
<dbReference type="EC" id="3.1.1.32" evidence="5 18"/>
<comment type="function">
    <text evidence="18">Hydrolysis of phosphatidylcholine with phospholipase A2 (EC 3.1.1.4) and phospholipase A1 (EC 3.1.1.32) activities.</text>
</comment>
<evidence type="ECO:0000256" key="14">
    <source>
        <dbReference type="ARBA" id="ARBA00022963"/>
    </source>
</evidence>
<dbReference type="PANTHER" id="PTHR40457">
    <property type="entry name" value="PHOSPHOLIPASE A1"/>
    <property type="match status" value="1"/>
</dbReference>
<comment type="subcellular location">
    <subcellularLocation>
        <location evidence="18">Cell outer membrane</location>
        <topology evidence="18">Multi-pass membrane protein</topology>
    </subcellularLocation>
    <text evidence="18">One of the very few enzymes located there.</text>
</comment>